<dbReference type="EMBL" id="UGYT01000001">
    <property type="protein sequence ID" value="SUI93899.1"/>
    <property type="molecule type" value="Genomic_DNA"/>
</dbReference>
<gene>
    <name evidence="1" type="ORF">NCTC9783_04383</name>
</gene>
<name>A0A380B636_SHIFL</name>
<dbReference type="RefSeq" id="WP_000687448.1">
    <property type="nucleotide sequence ID" value="NZ_CP024470.1"/>
</dbReference>
<dbReference type="InterPro" id="IPR016418">
    <property type="entry name" value="UCP004509_Rem"/>
</dbReference>
<proteinExistence type="predicted"/>
<sequence>MKIEELREIFSENSLYAVRVENGAIVSHCRIRCLQSQQRKSGAVLFYFCNGLLTDGFILREDEFVTSLRVLKEIGFKAGFLLLLKNKLIYNLEQD</sequence>
<evidence type="ECO:0008006" key="3">
    <source>
        <dbReference type="Google" id="ProtNLM"/>
    </source>
</evidence>
<reference evidence="1 2" key="1">
    <citation type="submission" date="2018-06" db="EMBL/GenBank/DDBJ databases">
        <authorList>
            <consortium name="Pathogen Informatics"/>
            <person name="Doyle S."/>
        </authorList>
    </citation>
    <scope>NUCLEOTIDE SEQUENCE [LARGE SCALE GENOMIC DNA]</scope>
    <source>
        <strain evidence="1 2">NCTC9783</strain>
    </source>
</reference>
<evidence type="ECO:0000313" key="2">
    <source>
        <dbReference type="Proteomes" id="UP000254880"/>
    </source>
</evidence>
<dbReference type="AlphaFoldDB" id="A0A380B636"/>
<evidence type="ECO:0000313" key="1">
    <source>
        <dbReference type="EMBL" id="SUI93899.1"/>
    </source>
</evidence>
<protein>
    <recommendedName>
        <fullName evidence="3">Prophage protein</fullName>
    </recommendedName>
</protein>
<organism evidence="1 2">
    <name type="scientific">Shigella flexneri</name>
    <dbReference type="NCBI Taxonomy" id="623"/>
    <lineage>
        <taxon>Bacteria</taxon>
        <taxon>Pseudomonadati</taxon>
        <taxon>Pseudomonadota</taxon>
        <taxon>Gammaproteobacteria</taxon>
        <taxon>Enterobacterales</taxon>
        <taxon>Enterobacteriaceae</taxon>
        <taxon>Shigella</taxon>
    </lineage>
</organism>
<dbReference type="PIRSF" id="PIRSF004509">
    <property type="entry name" value="UCP004509_Rem"/>
    <property type="match status" value="1"/>
</dbReference>
<dbReference type="Proteomes" id="UP000254880">
    <property type="component" value="Unassembled WGS sequence"/>
</dbReference>
<accession>A0A380B636</accession>